<dbReference type="Proteomes" id="UP000701698">
    <property type="component" value="Unassembled WGS sequence"/>
</dbReference>
<reference evidence="1" key="1">
    <citation type="submission" date="2020-04" db="EMBL/GenBank/DDBJ databases">
        <authorList>
            <person name="Zhang T."/>
        </authorList>
    </citation>
    <scope>NUCLEOTIDE SEQUENCE</scope>
    <source>
        <strain evidence="1">HKST-UBA01</strain>
    </source>
</reference>
<reference evidence="1" key="2">
    <citation type="journal article" date="2021" name="Microbiome">
        <title>Successional dynamics and alternative stable states in a saline activated sludge microbial community over 9 years.</title>
        <authorList>
            <person name="Wang Y."/>
            <person name="Ye J."/>
            <person name="Ju F."/>
            <person name="Liu L."/>
            <person name="Boyd J.A."/>
            <person name="Deng Y."/>
            <person name="Parks D.H."/>
            <person name="Jiang X."/>
            <person name="Yin X."/>
            <person name="Woodcroft B.J."/>
            <person name="Tyson G.W."/>
            <person name="Hugenholtz P."/>
            <person name="Polz M.F."/>
            <person name="Zhang T."/>
        </authorList>
    </citation>
    <scope>NUCLEOTIDE SEQUENCE</scope>
    <source>
        <strain evidence="1">HKST-UBA01</strain>
    </source>
</reference>
<name>A0A955LHX6_UNCKA</name>
<accession>A0A955LHX6</accession>
<evidence type="ECO:0000313" key="1">
    <source>
        <dbReference type="EMBL" id="MCA9390081.1"/>
    </source>
</evidence>
<sequence length="186" mass="21427">MKNKQKLIIFALSIIVALTATISIGQRFQEPTSQPYETYKSFIDTPVSKISARDIRNTLGNPVTTEYQFEDGVTYYEYTSPDVPYRQRVWTDTNGKILAILLQIPSSQQEDQDAVLQKYESDNLNHFSYMREYGNVTNVAYPLEGKTYIIDQKTQKVVAVRLYDAMELEAYQQIFVQQGEGDTDTY</sequence>
<dbReference type="AlphaFoldDB" id="A0A955LHX6"/>
<comment type="caution">
    <text evidence="1">The sequence shown here is derived from an EMBL/GenBank/DDBJ whole genome shotgun (WGS) entry which is preliminary data.</text>
</comment>
<dbReference type="EMBL" id="JAGQKX010000028">
    <property type="protein sequence ID" value="MCA9390081.1"/>
    <property type="molecule type" value="Genomic_DNA"/>
</dbReference>
<evidence type="ECO:0000313" key="2">
    <source>
        <dbReference type="Proteomes" id="UP000701698"/>
    </source>
</evidence>
<proteinExistence type="predicted"/>
<gene>
    <name evidence="1" type="ORF">KC571_01645</name>
</gene>
<organism evidence="1 2">
    <name type="scientific">candidate division WWE3 bacterium</name>
    <dbReference type="NCBI Taxonomy" id="2053526"/>
    <lineage>
        <taxon>Bacteria</taxon>
        <taxon>Katanobacteria</taxon>
    </lineage>
</organism>
<protein>
    <recommendedName>
        <fullName evidence="3">Outer membrane protein assembly factor BamE</fullName>
    </recommendedName>
</protein>
<evidence type="ECO:0008006" key="3">
    <source>
        <dbReference type="Google" id="ProtNLM"/>
    </source>
</evidence>